<comment type="caution">
    <text evidence="4">The sequence shown here is derived from an EMBL/GenBank/DDBJ whole genome shotgun (WGS) entry which is preliminary data.</text>
</comment>
<dbReference type="CDD" id="cd00173">
    <property type="entry name" value="SH2"/>
    <property type="match status" value="1"/>
</dbReference>
<evidence type="ECO:0000259" key="3">
    <source>
        <dbReference type="PROSITE" id="PS50017"/>
    </source>
</evidence>
<feature type="domain" description="Death" evidence="3">
    <location>
        <begin position="18"/>
        <end position="98"/>
    </location>
</feature>
<dbReference type="SUPFAM" id="SSF55550">
    <property type="entry name" value="SH2 domain"/>
    <property type="match status" value="1"/>
</dbReference>
<keyword evidence="1" id="KW-0727">SH2 domain</keyword>
<organism evidence="4 5">
    <name type="scientific">Paralvinella palmiformis</name>
    <dbReference type="NCBI Taxonomy" id="53620"/>
    <lineage>
        <taxon>Eukaryota</taxon>
        <taxon>Metazoa</taxon>
        <taxon>Spiralia</taxon>
        <taxon>Lophotrochozoa</taxon>
        <taxon>Annelida</taxon>
        <taxon>Polychaeta</taxon>
        <taxon>Sedentaria</taxon>
        <taxon>Canalipalpata</taxon>
        <taxon>Terebellida</taxon>
        <taxon>Terebelliformia</taxon>
        <taxon>Alvinellidae</taxon>
        <taxon>Paralvinella</taxon>
    </lineage>
</organism>
<dbReference type="InterPro" id="IPR000980">
    <property type="entry name" value="SH2"/>
</dbReference>
<dbReference type="GO" id="GO:0007165">
    <property type="term" value="P:signal transduction"/>
    <property type="evidence" value="ECO:0007669"/>
    <property type="project" value="InterPro"/>
</dbReference>
<dbReference type="AlphaFoldDB" id="A0AAD9K4U2"/>
<dbReference type="InterPro" id="IPR011029">
    <property type="entry name" value="DEATH-like_dom_sf"/>
</dbReference>
<proteinExistence type="predicted"/>
<sequence>MVERGAGKSLVDLPPKSIEMMGIMLSSKTGKNYKDLAGMFGYTQQEVEIIEAQCGASPPGVILLREYSKKPLATVAVLRAYLEKLQRYDIIKILDSGTQDFTDLVVVVKDKSGNFVRCDCVYAESSKTVKEAFEADKNMKQLMESLICDMSVMDMNKISVASRYDGVSPMASENHKSNITHDASHYKTIENKLCGDYMTTAAMGFDADERIPGYHSEAVTNDEISRLLEHHLNEDNSFIVRPSRSNPADRCISVVSNQNLINYRIHQAHNKKYFLFKSGPYFGSLSALISHYSDYPITEDPRTSGPKLKCPIN</sequence>
<dbReference type="Gene3D" id="1.10.533.10">
    <property type="entry name" value="Death Domain, Fas"/>
    <property type="match status" value="1"/>
</dbReference>
<dbReference type="InterPro" id="IPR036860">
    <property type="entry name" value="SH2_dom_sf"/>
</dbReference>
<name>A0AAD9K4U2_9ANNE</name>
<dbReference type="Proteomes" id="UP001208570">
    <property type="component" value="Unassembled WGS sequence"/>
</dbReference>
<reference evidence="4" key="1">
    <citation type="journal article" date="2023" name="Mol. Biol. Evol.">
        <title>Third-Generation Sequencing Reveals the Adaptive Role of the Epigenome in Three Deep-Sea Polychaetes.</title>
        <authorList>
            <person name="Perez M."/>
            <person name="Aroh O."/>
            <person name="Sun Y."/>
            <person name="Lan Y."/>
            <person name="Juniper S.K."/>
            <person name="Young C.R."/>
            <person name="Angers B."/>
            <person name="Qian P.Y."/>
        </authorList>
    </citation>
    <scope>NUCLEOTIDE SEQUENCE</scope>
    <source>
        <strain evidence="4">P08H-3</strain>
    </source>
</reference>
<protein>
    <recommendedName>
        <fullName evidence="6">SH2 domain-containing protein</fullName>
    </recommendedName>
</protein>
<evidence type="ECO:0000313" key="5">
    <source>
        <dbReference type="Proteomes" id="UP001208570"/>
    </source>
</evidence>
<evidence type="ECO:0000259" key="2">
    <source>
        <dbReference type="PROSITE" id="PS50001"/>
    </source>
</evidence>
<keyword evidence="5" id="KW-1185">Reference proteome</keyword>
<dbReference type="PROSITE" id="PS50017">
    <property type="entry name" value="DEATH_DOMAIN"/>
    <property type="match status" value="1"/>
</dbReference>
<dbReference type="Pfam" id="PF00531">
    <property type="entry name" value="Death"/>
    <property type="match status" value="1"/>
</dbReference>
<dbReference type="SMART" id="SM00252">
    <property type="entry name" value="SH2"/>
    <property type="match status" value="1"/>
</dbReference>
<dbReference type="Gene3D" id="3.30.505.10">
    <property type="entry name" value="SH2 domain"/>
    <property type="match status" value="1"/>
</dbReference>
<dbReference type="SUPFAM" id="SSF47986">
    <property type="entry name" value="DEATH domain"/>
    <property type="match status" value="1"/>
</dbReference>
<dbReference type="Pfam" id="PF00017">
    <property type="entry name" value="SH2"/>
    <property type="match status" value="1"/>
</dbReference>
<dbReference type="EMBL" id="JAODUP010000071">
    <property type="protein sequence ID" value="KAK2163980.1"/>
    <property type="molecule type" value="Genomic_DNA"/>
</dbReference>
<evidence type="ECO:0000256" key="1">
    <source>
        <dbReference type="PROSITE-ProRule" id="PRU00191"/>
    </source>
</evidence>
<accession>A0AAD9K4U2</accession>
<feature type="domain" description="SH2" evidence="2">
    <location>
        <begin position="213"/>
        <end position="312"/>
    </location>
</feature>
<evidence type="ECO:0000313" key="4">
    <source>
        <dbReference type="EMBL" id="KAK2163980.1"/>
    </source>
</evidence>
<evidence type="ECO:0008006" key="6">
    <source>
        <dbReference type="Google" id="ProtNLM"/>
    </source>
</evidence>
<dbReference type="InterPro" id="IPR000488">
    <property type="entry name" value="Death_dom"/>
</dbReference>
<dbReference type="PROSITE" id="PS50001">
    <property type="entry name" value="SH2"/>
    <property type="match status" value="1"/>
</dbReference>
<gene>
    <name evidence="4" type="ORF">LSH36_71g05027</name>
</gene>